<keyword evidence="2" id="KW-0812">Transmembrane</keyword>
<accession>A0A6B3L1H6</accession>
<dbReference type="PROSITE" id="PS51257">
    <property type="entry name" value="PROKAR_LIPOPROTEIN"/>
    <property type="match status" value="1"/>
</dbReference>
<dbReference type="EMBL" id="CP066776">
    <property type="protein sequence ID" value="QQL46154.1"/>
    <property type="molecule type" value="Genomic_DNA"/>
</dbReference>
<feature type="region of interest" description="Disordered" evidence="1">
    <location>
        <begin position="62"/>
        <end position="94"/>
    </location>
</feature>
<keyword evidence="2" id="KW-1133">Transmembrane helix</keyword>
<sequence>MKNRNLLRITASLAACALAFSATSCTTTYDAYGRPKQTVDPGLAVAGIAAAGLIGYAIANDSDDHHKKHKSHRSHRSHRHHDYNSHHSYRSYGGSHYGYNSCSY</sequence>
<proteinExistence type="predicted"/>
<evidence type="ECO:0000256" key="1">
    <source>
        <dbReference type="SAM" id="MobiDB-lite"/>
    </source>
</evidence>
<dbReference type="Proteomes" id="UP000475117">
    <property type="component" value="Chromosome"/>
</dbReference>
<evidence type="ECO:0000256" key="3">
    <source>
        <dbReference type="SAM" id="SignalP"/>
    </source>
</evidence>
<protein>
    <recommendedName>
        <fullName evidence="6">Lipoprotein</fullName>
    </recommendedName>
</protein>
<keyword evidence="2" id="KW-0472">Membrane</keyword>
<feature type="transmembrane region" description="Helical" evidence="2">
    <location>
        <begin position="41"/>
        <end position="59"/>
    </location>
</feature>
<feature type="compositionally biased region" description="Basic residues" evidence="1">
    <location>
        <begin position="66"/>
        <end position="81"/>
    </location>
</feature>
<evidence type="ECO:0000313" key="5">
    <source>
        <dbReference type="Proteomes" id="UP000475117"/>
    </source>
</evidence>
<dbReference type="AlphaFoldDB" id="A0A6B3L1H6"/>
<dbReference type="KEGG" id="soa:G3M56_006120"/>
<reference evidence="4 5" key="1">
    <citation type="submission" date="2020-12" db="EMBL/GenBank/DDBJ databases">
        <title>Sulforoseuscoccus oceanibium gen. nov., sp. nov., a representative of the phylum Verrucomicrobia with special cytoplasmic membrane, and proposal of Sulforoseuscoccusaceae fam. nov.</title>
        <authorList>
            <person name="Xi F."/>
        </authorList>
    </citation>
    <scope>NUCLEOTIDE SEQUENCE [LARGE SCALE GENOMIC DNA]</scope>
    <source>
        <strain evidence="4 5">T37</strain>
    </source>
</reference>
<feature type="chain" id="PRO_5043332975" description="Lipoprotein" evidence="3">
    <location>
        <begin position="25"/>
        <end position="104"/>
    </location>
</feature>
<evidence type="ECO:0000313" key="4">
    <source>
        <dbReference type="EMBL" id="QQL46154.1"/>
    </source>
</evidence>
<keyword evidence="3" id="KW-0732">Signal</keyword>
<keyword evidence="5" id="KW-1185">Reference proteome</keyword>
<name>A0A6B3L1H6_9BACT</name>
<gene>
    <name evidence="4" type="ORF">G3M56_006120</name>
</gene>
<evidence type="ECO:0000256" key="2">
    <source>
        <dbReference type="SAM" id="Phobius"/>
    </source>
</evidence>
<evidence type="ECO:0008006" key="6">
    <source>
        <dbReference type="Google" id="ProtNLM"/>
    </source>
</evidence>
<dbReference type="RefSeq" id="WP_164362874.1">
    <property type="nucleotide sequence ID" value="NZ_CP066776.1"/>
</dbReference>
<organism evidence="4 5">
    <name type="scientific">Sulfuriroseicoccus oceanibius</name>
    <dbReference type="NCBI Taxonomy" id="2707525"/>
    <lineage>
        <taxon>Bacteria</taxon>
        <taxon>Pseudomonadati</taxon>
        <taxon>Verrucomicrobiota</taxon>
        <taxon>Verrucomicrobiia</taxon>
        <taxon>Verrucomicrobiales</taxon>
        <taxon>Verrucomicrobiaceae</taxon>
        <taxon>Sulfuriroseicoccus</taxon>
    </lineage>
</organism>
<feature type="signal peptide" evidence="3">
    <location>
        <begin position="1"/>
        <end position="24"/>
    </location>
</feature>